<protein>
    <submittedName>
        <fullName evidence="2">Uncharacterized protein</fullName>
    </submittedName>
</protein>
<proteinExistence type="predicted"/>
<reference evidence="2" key="1">
    <citation type="journal article" date="2019" name="bioRxiv">
        <title>The Genome of the Zebra Mussel, Dreissena polymorpha: A Resource for Invasive Species Research.</title>
        <authorList>
            <person name="McCartney M.A."/>
            <person name="Auch B."/>
            <person name="Kono T."/>
            <person name="Mallez S."/>
            <person name="Zhang Y."/>
            <person name="Obille A."/>
            <person name="Becker A."/>
            <person name="Abrahante J.E."/>
            <person name="Garbe J."/>
            <person name="Badalamenti J.P."/>
            <person name="Herman A."/>
            <person name="Mangelson H."/>
            <person name="Liachko I."/>
            <person name="Sullivan S."/>
            <person name="Sone E.D."/>
            <person name="Koren S."/>
            <person name="Silverstein K.A.T."/>
            <person name="Beckman K.B."/>
            <person name="Gohl D.M."/>
        </authorList>
    </citation>
    <scope>NUCLEOTIDE SEQUENCE</scope>
    <source>
        <strain evidence="2">Duluth1</strain>
        <tissue evidence="2">Whole animal</tissue>
    </source>
</reference>
<name>A0A9D4KGZ1_DREPO</name>
<evidence type="ECO:0000313" key="3">
    <source>
        <dbReference type="Proteomes" id="UP000828390"/>
    </source>
</evidence>
<dbReference type="Proteomes" id="UP000828390">
    <property type="component" value="Unassembled WGS sequence"/>
</dbReference>
<feature type="compositionally biased region" description="Polar residues" evidence="1">
    <location>
        <begin position="12"/>
        <end position="24"/>
    </location>
</feature>
<dbReference type="AlphaFoldDB" id="A0A9D4KGZ1"/>
<comment type="caution">
    <text evidence="2">The sequence shown here is derived from an EMBL/GenBank/DDBJ whole genome shotgun (WGS) entry which is preliminary data.</text>
</comment>
<keyword evidence="3" id="KW-1185">Reference proteome</keyword>
<reference evidence="2" key="2">
    <citation type="submission" date="2020-11" db="EMBL/GenBank/DDBJ databases">
        <authorList>
            <person name="McCartney M.A."/>
            <person name="Auch B."/>
            <person name="Kono T."/>
            <person name="Mallez S."/>
            <person name="Becker A."/>
            <person name="Gohl D.M."/>
            <person name="Silverstein K.A.T."/>
            <person name="Koren S."/>
            <person name="Bechman K.B."/>
            <person name="Herman A."/>
            <person name="Abrahante J.E."/>
            <person name="Garbe J."/>
        </authorList>
    </citation>
    <scope>NUCLEOTIDE SEQUENCE</scope>
    <source>
        <strain evidence="2">Duluth1</strain>
        <tissue evidence="2">Whole animal</tissue>
    </source>
</reference>
<feature type="region of interest" description="Disordered" evidence="1">
    <location>
        <begin position="1"/>
        <end position="27"/>
    </location>
</feature>
<accession>A0A9D4KGZ1</accession>
<evidence type="ECO:0000256" key="1">
    <source>
        <dbReference type="SAM" id="MobiDB-lite"/>
    </source>
</evidence>
<dbReference type="EMBL" id="JAIWYP010000004">
    <property type="protein sequence ID" value="KAH3839365.1"/>
    <property type="molecule type" value="Genomic_DNA"/>
</dbReference>
<evidence type="ECO:0000313" key="2">
    <source>
        <dbReference type="EMBL" id="KAH3839365.1"/>
    </source>
</evidence>
<gene>
    <name evidence="2" type="ORF">DPMN_112794</name>
</gene>
<sequence length="192" mass="22370">MSRDAQRKHPSTRATSEQGTTNANLRGRWTNHLDFEHGCLQTSRKAEYRRKHRRASLSNMQHLNHKLETAAETDTVNFWKIVNGRKRGNGTKIGDGLVFNGTVYRSREDIVQQWGQYFADLYTPNSHLKIWFFTPQQLYTHHQFYPAYELGKRIILAEPSSLMYTQMLQSGHIPEKMKKGEIITLHKGGNKR</sequence>
<organism evidence="2 3">
    <name type="scientific">Dreissena polymorpha</name>
    <name type="common">Zebra mussel</name>
    <name type="synonym">Mytilus polymorpha</name>
    <dbReference type="NCBI Taxonomy" id="45954"/>
    <lineage>
        <taxon>Eukaryota</taxon>
        <taxon>Metazoa</taxon>
        <taxon>Spiralia</taxon>
        <taxon>Lophotrochozoa</taxon>
        <taxon>Mollusca</taxon>
        <taxon>Bivalvia</taxon>
        <taxon>Autobranchia</taxon>
        <taxon>Heteroconchia</taxon>
        <taxon>Euheterodonta</taxon>
        <taxon>Imparidentia</taxon>
        <taxon>Neoheterodontei</taxon>
        <taxon>Myida</taxon>
        <taxon>Dreissenoidea</taxon>
        <taxon>Dreissenidae</taxon>
        <taxon>Dreissena</taxon>
    </lineage>
</organism>